<reference evidence="11 12" key="1">
    <citation type="submission" date="2018-10" db="EMBL/GenBank/DDBJ databases">
        <title>Sequencing the genomes of 1000 actinobacteria strains.</title>
        <authorList>
            <person name="Klenk H.-P."/>
        </authorList>
    </citation>
    <scope>NUCLEOTIDE SEQUENCE [LARGE SCALE GENOMIC DNA]</scope>
    <source>
        <strain evidence="11 12">DSM 45175</strain>
    </source>
</reference>
<keyword evidence="2 10" id="KW-0349">Heme</keyword>
<dbReference type="CDD" id="cd11032">
    <property type="entry name" value="P450_EryK-like"/>
    <property type="match status" value="1"/>
</dbReference>
<comment type="caution">
    <text evidence="11">The sequence shown here is derived from an EMBL/GenBank/DDBJ whole genome shotgun (WGS) entry which is preliminary data.</text>
</comment>
<dbReference type="PANTHER" id="PTHR46696:SF6">
    <property type="entry name" value="P450, PUTATIVE (EUROFUNG)-RELATED"/>
    <property type="match status" value="1"/>
</dbReference>
<keyword evidence="8" id="KW-0045">Antibiotic biosynthesis</keyword>
<dbReference type="GO" id="GO:0017000">
    <property type="term" value="P:antibiotic biosynthetic process"/>
    <property type="evidence" value="ECO:0007669"/>
    <property type="project" value="UniProtKB-KW"/>
</dbReference>
<accession>A0A495JSI6</accession>
<dbReference type="InterPro" id="IPR036396">
    <property type="entry name" value="Cyt_P450_sf"/>
</dbReference>
<dbReference type="InterPro" id="IPR001128">
    <property type="entry name" value="Cyt_P450"/>
</dbReference>
<comment type="similarity">
    <text evidence="1 10">Belongs to the cytochrome P450 family.</text>
</comment>
<keyword evidence="12" id="KW-1185">Reference proteome</keyword>
<evidence type="ECO:0000313" key="12">
    <source>
        <dbReference type="Proteomes" id="UP000277671"/>
    </source>
</evidence>
<evidence type="ECO:0000256" key="4">
    <source>
        <dbReference type="ARBA" id="ARBA00022857"/>
    </source>
</evidence>
<evidence type="ECO:0000256" key="9">
    <source>
        <dbReference type="ARBA" id="ARBA00060683"/>
    </source>
</evidence>
<dbReference type="PANTHER" id="PTHR46696">
    <property type="entry name" value="P450, PUTATIVE (EUROFUNG)-RELATED"/>
    <property type="match status" value="1"/>
</dbReference>
<name>A0A495JSI6_9ACTN</name>
<dbReference type="PRINTS" id="PR00359">
    <property type="entry name" value="BP450"/>
</dbReference>
<evidence type="ECO:0000256" key="7">
    <source>
        <dbReference type="ARBA" id="ARBA00023033"/>
    </source>
</evidence>
<dbReference type="PRINTS" id="PR00385">
    <property type="entry name" value="P450"/>
</dbReference>
<dbReference type="EMBL" id="RBKT01000001">
    <property type="protein sequence ID" value="RKR91933.1"/>
    <property type="molecule type" value="Genomic_DNA"/>
</dbReference>
<keyword evidence="4" id="KW-0521">NADP</keyword>
<proteinExistence type="inferred from homology"/>
<dbReference type="InterPro" id="IPR002397">
    <property type="entry name" value="Cyt_P450_B"/>
</dbReference>
<dbReference type="Gene3D" id="1.10.630.10">
    <property type="entry name" value="Cytochrome P450"/>
    <property type="match status" value="1"/>
</dbReference>
<dbReference type="GO" id="GO:0016705">
    <property type="term" value="F:oxidoreductase activity, acting on paired donors, with incorporation or reduction of molecular oxygen"/>
    <property type="evidence" value="ECO:0007669"/>
    <property type="project" value="InterPro"/>
</dbReference>
<dbReference type="SUPFAM" id="SSF48264">
    <property type="entry name" value="Cytochrome P450"/>
    <property type="match status" value="1"/>
</dbReference>
<dbReference type="AlphaFoldDB" id="A0A495JSI6"/>
<evidence type="ECO:0000256" key="3">
    <source>
        <dbReference type="ARBA" id="ARBA00022723"/>
    </source>
</evidence>
<gene>
    <name evidence="11" type="ORF">BDK92_6364</name>
</gene>
<evidence type="ECO:0000256" key="8">
    <source>
        <dbReference type="ARBA" id="ARBA00023194"/>
    </source>
</evidence>
<dbReference type="GO" id="GO:0005506">
    <property type="term" value="F:iron ion binding"/>
    <property type="evidence" value="ECO:0007669"/>
    <property type="project" value="InterPro"/>
</dbReference>
<comment type="pathway">
    <text evidence="9">Antibiotic biosynthesis; mycinamicin biosynthesis.</text>
</comment>
<dbReference type="GO" id="GO:0004497">
    <property type="term" value="F:monooxygenase activity"/>
    <property type="evidence" value="ECO:0007669"/>
    <property type="project" value="UniProtKB-KW"/>
</dbReference>
<evidence type="ECO:0000256" key="10">
    <source>
        <dbReference type="RuleBase" id="RU000461"/>
    </source>
</evidence>
<evidence type="ECO:0000313" key="11">
    <source>
        <dbReference type="EMBL" id="RKR91933.1"/>
    </source>
</evidence>
<organism evidence="11 12">
    <name type="scientific">Micromonospora pisi</name>
    <dbReference type="NCBI Taxonomy" id="589240"/>
    <lineage>
        <taxon>Bacteria</taxon>
        <taxon>Bacillati</taxon>
        <taxon>Actinomycetota</taxon>
        <taxon>Actinomycetes</taxon>
        <taxon>Micromonosporales</taxon>
        <taxon>Micromonosporaceae</taxon>
        <taxon>Micromonospora</taxon>
    </lineage>
</organism>
<evidence type="ECO:0000256" key="2">
    <source>
        <dbReference type="ARBA" id="ARBA00022617"/>
    </source>
</evidence>
<dbReference type="Pfam" id="PF00067">
    <property type="entry name" value="p450"/>
    <property type="match status" value="1"/>
</dbReference>
<dbReference type="InterPro" id="IPR017972">
    <property type="entry name" value="Cyt_P450_CS"/>
</dbReference>
<keyword evidence="5 10" id="KW-0560">Oxidoreductase</keyword>
<dbReference type="OrthoDB" id="4133219at2"/>
<evidence type="ECO:0008006" key="13">
    <source>
        <dbReference type="Google" id="ProtNLM"/>
    </source>
</evidence>
<dbReference type="GO" id="GO:0020037">
    <property type="term" value="F:heme binding"/>
    <property type="evidence" value="ECO:0007669"/>
    <property type="project" value="InterPro"/>
</dbReference>
<dbReference type="Proteomes" id="UP000277671">
    <property type="component" value="Unassembled WGS sequence"/>
</dbReference>
<keyword evidence="3 10" id="KW-0479">Metal-binding</keyword>
<dbReference type="PROSITE" id="PS00086">
    <property type="entry name" value="CYTOCHROME_P450"/>
    <property type="match status" value="1"/>
</dbReference>
<protein>
    <recommendedName>
        <fullName evidence="13">Cytochrome P450</fullName>
    </recommendedName>
</protein>
<evidence type="ECO:0000256" key="1">
    <source>
        <dbReference type="ARBA" id="ARBA00010617"/>
    </source>
</evidence>
<evidence type="ECO:0000256" key="5">
    <source>
        <dbReference type="ARBA" id="ARBA00023002"/>
    </source>
</evidence>
<keyword evidence="6 10" id="KW-0408">Iron</keyword>
<sequence length="394" mass="43347">MAKHTLTEGPPSQEDGGQKLLDWARGLRETSPVWQEEQTGAWHVLGYTAVQRVLSDYAAFSSDLGVFLSSESFREGNYQLMDPPLHQRYRGLVNQAFTPRAIRRLTPRVTSIVNSLLDAAGDPERLDLVETLAHPMPVTVLAELLGVPAADHGLLRGWADDLFRLNFDDRFDPEKAKLVDAAVQPMHDYLLELVRERRKSPREDLISDVVQAKVDDESLGDEEAVTAAGGLLFAGHLTTTLLLGNAVRCLDEHPAITDGLRADPEGIPAVVEEVMRYRPPFSIVVRLTKTEVTLGPETIPAGSMVVPSLLAANRDPDHFPNPELFDPGRNNSHVAFGHGAHYCIGASLARLEGKIALGILLKRYPKLRLDESGTPEYYAAPGLFGPKRLPVVLR</sequence>
<dbReference type="FunFam" id="1.10.630.10:FF:000018">
    <property type="entry name" value="Cytochrome P450 monooxygenase"/>
    <property type="match status" value="1"/>
</dbReference>
<dbReference type="RefSeq" id="WP_121160019.1">
    <property type="nucleotide sequence ID" value="NZ_RBKT01000001.1"/>
</dbReference>
<evidence type="ECO:0000256" key="6">
    <source>
        <dbReference type="ARBA" id="ARBA00023004"/>
    </source>
</evidence>
<keyword evidence="7 10" id="KW-0503">Monooxygenase</keyword>